<evidence type="ECO:0000256" key="1">
    <source>
        <dbReference type="SAM" id="Phobius"/>
    </source>
</evidence>
<dbReference type="CDD" id="cd06259">
    <property type="entry name" value="YdcF-like"/>
    <property type="match status" value="1"/>
</dbReference>
<dbReference type="InterPro" id="IPR014729">
    <property type="entry name" value="Rossmann-like_a/b/a_fold"/>
</dbReference>
<evidence type="ECO:0000313" key="4">
    <source>
        <dbReference type="Proteomes" id="UP000251889"/>
    </source>
</evidence>
<feature type="transmembrane region" description="Helical" evidence="1">
    <location>
        <begin position="37"/>
        <end position="55"/>
    </location>
</feature>
<dbReference type="RefSeq" id="WP_112749779.1">
    <property type="nucleotide sequence ID" value="NZ_QMFY01000022.1"/>
</dbReference>
<dbReference type="AlphaFoldDB" id="A0A364XUX3"/>
<dbReference type="Proteomes" id="UP000251889">
    <property type="component" value="Unassembled WGS sequence"/>
</dbReference>
<keyword evidence="1" id="KW-0812">Transmembrane</keyword>
<dbReference type="InterPro" id="IPR003848">
    <property type="entry name" value="DUF218"/>
</dbReference>
<dbReference type="PANTHER" id="PTHR30336">
    <property type="entry name" value="INNER MEMBRANE PROTEIN, PROBABLE PERMEASE"/>
    <property type="match status" value="1"/>
</dbReference>
<dbReference type="GO" id="GO:0005886">
    <property type="term" value="C:plasma membrane"/>
    <property type="evidence" value="ECO:0007669"/>
    <property type="project" value="TreeGrafter"/>
</dbReference>
<dbReference type="Pfam" id="PF02698">
    <property type="entry name" value="DUF218"/>
    <property type="match status" value="1"/>
</dbReference>
<organism evidence="3 4">
    <name type="scientific">Pseudochryseolinea flava</name>
    <dbReference type="NCBI Taxonomy" id="2059302"/>
    <lineage>
        <taxon>Bacteria</taxon>
        <taxon>Pseudomonadati</taxon>
        <taxon>Bacteroidota</taxon>
        <taxon>Cytophagia</taxon>
        <taxon>Cytophagales</taxon>
        <taxon>Fulvivirgaceae</taxon>
        <taxon>Pseudochryseolinea</taxon>
    </lineage>
</organism>
<sequence>MFFVLSKTVSVLVLPLTIICILLLLSVFLKKPKLKRISFWLAVGLLLFFSNHFIANEMMAWWETEAVAFEDVKPHKLGIVLTGSTIPNRVPNDRVYFARGADRVTHTVQLYKKGLINTILISGGTGSLTNVDEPEADKFRSAMMMMGVDSAHIMIENRTRNTAESAIEVRKILDSLHYQPSDCLLITSAFHMRRSLACYRKAGLDLDTFSTDFYSHERNFYPSTFLFPSIDALVIWHKLVKEWVGLAAYWAAGYV</sequence>
<dbReference type="EMBL" id="QMFY01000022">
    <property type="protein sequence ID" value="RAV98096.1"/>
    <property type="molecule type" value="Genomic_DNA"/>
</dbReference>
<dbReference type="GO" id="GO:0043164">
    <property type="term" value="P:Gram-negative-bacterium-type cell wall biogenesis"/>
    <property type="evidence" value="ECO:0007669"/>
    <property type="project" value="TreeGrafter"/>
</dbReference>
<evidence type="ECO:0000313" key="3">
    <source>
        <dbReference type="EMBL" id="RAV98096.1"/>
    </source>
</evidence>
<protein>
    <submittedName>
        <fullName evidence="3">YdcF family protein</fullName>
    </submittedName>
</protein>
<proteinExistence type="predicted"/>
<feature type="transmembrane region" description="Helical" evidence="1">
    <location>
        <begin position="12"/>
        <end position="30"/>
    </location>
</feature>
<keyword evidence="4" id="KW-1185">Reference proteome</keyword>
<keyword evidence="1" id="KW-0472">Membrane</keyword>
<evidence type="ECO:0000259" key="2">
    <source>
        <dbReference type="Pfam" id="PF02698"/>
    </source>
</evidence>
<reference evidence="3 4" key="1">
    <citation type="submission" date="2018-06" db="EMBL/GenBank/DDBJ databases">
        <title>Chryseolinea flavus sp. nov., a member of the phylum Bacteroidetes isolated from soil.</title>
        <authorList>
            <person name="Li Y."/>
            <person name="Wang J."/>
        </authorList>
    </citation>
    <scope>NUCLEOTIDE SEQUENCE [LARGE SCALE GENOMIC DNA]</scope>
    <source>
        <strain evidence="3 4">SDU1-6</strain>
    </source>
</reference>
<accession>A0A364XUX3</accession>
<dbReference type="OrthoDB" id="9782395at2"/>
<dbReference type="PANTHER" id="PTHR30336:SF4">
    <property type="entry name" value="ENVELOPE BIOGENESIS FACTOR ELYC"/>
    <property type="match status" value="1"/>
</dbReference>
<feature type="domain" description="DUF218" evidence="2">
    <location>
        <begin position="79"/>
        <end position="245"/>
    </location>
</feature>
<dbReference type="InterPro" id="IPR051599">
    <property type="entry name" value="Cell_Envelope_Assoc"/>
</dbReference>
<gene>
    <name evidence="3" type="ORF">DQQ10_25520</name>
</gene>
<comment type="caution">
    <text evidence="3">The sequence shown here is derived from an EMBL/GenBank/DDBJ whole genome shotgun (WGS) entry which is preliminary data.</text>
</comment>
<dbReference type="GO" id="GO:0000270">
    <property type="term" value="P:peptidoglycan metabolic process"/>
    <property type="evidence" value="ECO:0007669"/>
    <property type="project" value="TreeGrafter"/>
</dbReference>
<dbReference type="Gene3D" id="3.40.50.620">
    <property type="entry name" value="HUPs"/>
    <property type="match status" value="1"/>
</dbReference>
<name>A0A364XUX3_9BACT</name>
<keyword evidence="1" id="KW-1133">Transmembrane helix</keyword>